<evidence type="ECO:0000313" key="2">
    <source>
        <dbReference type="Proteomes" id="UP001139981"/>
    </source>
</evidence>
<comment type="caution">
    <text evidence="1">The sequence shown here is derived from an EMBL/GenBank/DDBJ whole genome shotgun (WGS) entry which is preliminary data.</text>
</comment>
<gene>
    <name evidence="1" type="ORF">IWW38_002672</name>
</gene>
<evidence type="ECO:0000313" key="1">
    <source>
        <dbReference type="EMBL" id="KAJ2894116.1"/>
    </source>
</evidence>
<sequence length="382" mass="42958">MGFSPMARPQQDKQNLKSKKLHTGYNKDKLMDIQEEEPVPSSIQPSSPLPHSTTDSGEMTRASSPPTAMPTEDELVPTTPPNTNLPLSTQQLQRQQALRTSWSAEADYSFVKTLAQHTTCDSTNGLQLNHSYVDQVAIQLVEDSLSHNVDIGMIVMECSKRFPNKNESHYSVQSIELLVELNKNCPGFSFQQLNQKHMNMWTRAIVPFRQVFETGMLYKSKPLFHKDCKRFAKIFINFVVFIAQNGISADYCPTLIKSAGQASKLLEQWVIAMFEHHGVNMSKFMFQCGLHLCRAYLRSKQIVYPTASEHAILTSPSPAPSDMLVVLKSYFGYICEYEDVTPAAKFEMDSRNMQANHAYVNPVQADPRYTQPAVPGANPQAA</sequence>
<reference evidence="1" key="1">
    <citation type="submission" date="2022-07" db="EMBL/GenBank/DDBJ databases">
        <title>Phylogenomic reconstructions and comparative analyses of Kickxellomycotina fungi.</title>
        <authorList>
            <person name="Reynolds N.K."/>
            <person name="Stajich J.E."/>
            <person name="Barry K."/>
            <person name="Grigoriev I.V."/>
            <person name="Crous P."/>
            <person name="Smith M.E."/>
        </authorList>
    </citation>
    <scope>NUCLEOTIDE SEQUENCE</scope>
    <source>
        <strain evidence="1">CBS 190363</strain>
    </source>
</reference>
<dbReference type="Proteomes" id="UP001139981">
    <property type="component" value="Unassembled WGS sequence"/>
</dbReference>
<name>A0ACC1M2U8_9FUNG</name>
<keyword evidence="2" id="KW-1185">Reference proteome</keyword>
<proteinExistence type="predicted"/>
<protein>
    <submittedName>
        <fullName evidence="1">Uncharacterized protein</fullName>
    </submittedName>
</protein>
<organism evidence="1 2">
    <name type="scientific">Coemansia aciculifera</name>
    <dbReference type="NCBI Taxonomy" id="417176"/>
    <lineage>
        <taxon>Eukaryota</taxon>
        <taxon>Fungi</taxon>
        <taxon>Fungi incertae sedis</taxon>
        <taxon>Zoopagomycota</taxon>
        <taxon>Kickxellomycotina</taxon>
        <taxon>Kickxellomycetes</taxon>
        <taxon>Kickxellales</taxon>
        <taxon>Kickxellaceae</taxon>
        <taxon>Coemansia</taxon>
    </lineage>
</organism>
<accession>A0ACC1M2U8</accession>
<feature type="non-terminal residue" evidence="1">
    <location>
        <position position="382"/>
    </location>
</feature>
<dbReference type="EMBL" id="JANBVB010000452">
    <property type="protein sequence ID" value="KAJ2894116.1"/>
    <property type="molecule type" value="Genomic_DNA"/>
</dbReference>